<comment type="caution">
    <text evidence="2">The sequence shown here is derived from an EMBL/GenBank/DDBJ whole genome shotgun (WGS) entry which is preliminary data.</text>
</comment>
<dbReference type="Proteomes" id="UP000475249">
    <property type="component" value="Unassembled WGS sequence"/>
</dbReference>
<accession>A0A6L9E952</accession>
<feature type="chain" id="PRO_5026841808" evidence="1">
    <location>
        <begin position="22"/>
        <end position="199"/>
    </location>
</feature>
<name>A0A6L9E952_9FLAO</name>
<evidence type="ECO:0000313" key="3">
    <source>
        <dbReference type="Proteomes" id="UP000475249"/>
    </source>
</evidence>
<reference evidence="2 3" key="1">
    <citation type="submission" date="2020-01" db="EMBL/GenBank/DDBJ databases">
        <title>Bacteria diversity of Porities sp.</title>
        <authorList>
            <person name="Wang G."/>
        </authorList>
    </citation>
    <scope>NUCLEOTIDE SEQUENCE [LARGE SCALE GENOMIC DNA]</scope>
    <source>
        <strain evidence="2 3">R33</strain>
    </source>
</reference>
<proteinExistence type="predicted"/>
<sequence length="199" mass="22850">MYYIKTIIFLMLSLFWYSSFAQRNNCSIIDQEECFIYPDQFKPGFGEAPESLIKADRKWSVLSNRISFISQNGVKLNYLEIEDKMIAPEILLLYKNHGGGLSFKQVVSEMQRLNKETKIIAVNLDETNSKESQIEAKTQVSTASTIELVKAIVELILHKNIVNCLIVPYADAKVVAAEIERRRKTGGKEWFMNTDSYLH</sequence>
<feature type="signal peptide" evidence="1">
    <location>
        <begin position="1"/>
        <end position="21"/>
    </location>
</feature>
<evidence type="ECO:0000256" key="1">
    <source>
        <dbReference type="SAM" id="SignalP"/>
    </source>
</evidence>
<dbReference type="RefSeq" id="WP_161434199.1">
    <property type="nucleotide sequence ID" value="NZ_WXYO01000002.1"/>
</dbReference>
<gene>
    <name evidence="2" type="ORF">GTQ38_04020</name>
</gene>
<protein>
    <submittedName>
        <fullName evidence="2">Uncharacterized protein</fullName>
    </submittedName>
</protein>
<dbReference type="EMBL" id="WXYO01000002">
    <property type="protein sequence ID" value="NAS11153.1"/>
    <property type="molecule type" value="Genomic_DNA"/>
</dbReference>
<keyword evidence="3" id="KW-1185">Reference proteome</keyword>
<dbReference type="AlphaFoldDB" id="A0A6L9E952"/>
<evidence type="ECO:0000313" key="2">
    <source>
        <dbReference type="EMBL" id="NAS11153.1"/>
    </source>
</evidence>
<keyword evidence="1" id="KW-0732">Signal</keyword>
<organism evidence="2 3">
    <name type="scientific">Poritiphilus flavus</name>
    <dbReference type="NCBI Taxonomy" id="2697053"/>
    <lineage>
        <taxon>Bacteria</taxon>
        <taxon>Pseudomonadati</taxon>
        <taxon>Bacteroidota</taxon>
        <taxon>Flavobacteriia</taxon>
        <taxon>Flavobacteriales</taxon>
        <taxon>Flavobacteriaceae</taxon>
        <taxon>Poritiphilus</taxon>
    </lineage>
</organism>